<feature type="domain" description="HTH luxR-type" evidence="4">
    <location>
        <begin position="480"/>
        <end position="544"/>
    </location>
</feature>
<dbReference type="Proteomes" id="UP000215214">
    <property type="component" value="Chromosome TJEJU"/>
</dbReference>
<feature type="coiled-coil region" evidence="2">
    <location>
        <begin position="375"/>
        <end position="407"/>
    </location>
</feature>
<dbReference type="Pfam" id="PF12862">
    <property type="entry name" value="ANAPC5"/>
    <property type="match status" value="1"/>
</dbReference>
<dbReference type="InterPro" id="IPR000792">
    <property type="entry name" value="Tscrpt_reg_LuxR_C"/>
</dbReference>
<dbReference type="InterPro" id="IPR036388">
    <property type="entry name" value="WH-like_DNA-bd_sf"/>
</dbReference>
<dbReference type="SMART" id="SM00421">
    <property type="entry name" value="HTH_LUXR"/>
    <property type="match status" value="1"/>
</dbReference>
<dbReference type="PANTHER" id="PTHR10098">
    <property type="entry name" value="RAPSYN-RELATED"/>
    <property type="match status" value="1"/>
</dbReference>
<dbReference type="Pfam" id="PF00196">
    <property type="entry name" value="GerE"/>
    <property type="match status" value="1"/>
</dbReference>
<keyword evidence="3" id="KW-0812">Transmembrane</keyword>
<dbReference type="Pfam" id="PF13181">
    <property type="entry name" value="TPR_8"/>
    <property type="match status" value="1"/>
</dbReference>
<evidence type="ECO:0000256" key="2">
    <source>
        <dbReference type="SAM" id="Coils"/>
    </source>
</evidence>
<feature type="transmembrane region" description="Helical" evidence="3">
    <location>
        <begin position="355"/>
        <end position="374"/>
    </location>
</feature>
<dbReference type="PROSITE" id="PS50043">
    <property type="entry name" value="HTH_LUXR_2"/>
    <property type="match status" value="1"/>
</dbReference>
<feature type="repeat" description="TPR" evidence="1">
    <location>
        <begin position="127"/>
        <end position="160"/>
    </location>
</feature>
<keyword evidence="2" id="KW-0175">Coiled coil</keyword>
<dbReference type="AlphaFoldDB" id="A0A238UA71"/>
<accession>A0A238UA71</accession>
<dbReference type="KEGG" id="tje:TJEJU_1572"/>
<dbReference type="OrthoDB" id="1184030at2"/>
<keyword evidence="6" id="KW-1185">Reference proteome</keyword>
<protein>
    <recommendedName>
        <fullName evidence="4">HTH luxR-type domain-containing protein</fullName>
    </recommendedName>
</protein>
<dbReference type="Gene3D" id="1.25.40.10">
    <property type="entry name" value="Tetratricopeptide repeat domain"/>
    <property type="match status" value="2"/>
</dbReference>
<evidence type="ECO:0000256" key="1">
    <source>
        <dbReference type="PROSITE-ProRule" id="PRU00339"/>
    </source>
</evidence>
<proteinExistence type="predicted"/>
<keyword evidence="3" id="KW-0472">Membrane</keyword>
<dbReference type="PROSITE" id="PS50005">
    <property type="entry name" value="TPR"/>
    <property type="match status" value="1"/>
</dbReference>
<dbReference type="InterPro" id="IPR019734">
    <property type="entry name" value="TPR_rpt"/>
</dbReference>
<dbReference type="EMBL" id="LT899436">
    <property type="protein sequence ID" value="SNR15300.1"/>
    <property type="molecule type" value="Genomic_DNA"/>
</dbReference>
<keyword evidence="3" id="KW-1133">Transmembrane helix</keyword>
<dbReference type="GO" id="GO:0003677">
    <property type="term" value="F:DNA binding"/>
    <property type="evidence" value="ECO:0007669"/>
    <property type="project" value="InterPro"/>
</dbReference>
<evidence type="ECO:0000259" key="4">
    <source>
        <dbReference type="PROSITE" id="PS50043"/>
    </source>
</evidence>
<dbReference type="InterPro" id="IPR026000">
    <property type="entry name" value="Apc5_dom"/>
</dbReference>
<dbReference type="Pfam" id="PF13424">
    <property type="entry name" value="TPR_12"/>
    <property type="match status" value="1"/>
</dbReference>
<dbReference type="GO" id="GO:0006355">
    <property type="term" value="P:regulation of DNA-templated transcription"/>
    <property type="evidence" value="ECO:0007669"/>
    <property type="project" value="InterPro"/>
</dbReference>
<gene>
    <name evidence="5" type="ORF">TJEJU_1572</name>
</gene>
<reference evidence="5 6" key="1">
    <citation type="submission" date="2017-07" db="EMBL/GenBank/DDBJ databases">
        <authorList>
            <person name="Sun Z.S."/>
            <person name="Albrecht U."/>
            <person name="Echele G."/>
            <person name="Lee C.C."/>
        </authorList>
    </citation>
    <scope>NUCLEOTIDE SEQUENCE [LARGE SCALE GENOMIC DNA]</scope>
    <source>
        <strain evidence="6">type strain: KCTC 22618</strain>
    </source>
</reference>
<dbReference type="SUPFAM" id="SSF46894">
    <property type="entry name" value="C-terminal effector domain of the bipartite response regulators"/>
    <property type="match status" value="1"/>
</dbReference>
<name>A0A238UA71_9FLAO</name>
<organism evidence="5 6">
    <name type="scientific">Tenacibaculum jejuense</name>
    <dbReference type="NCBI Taxonomy" id="584609"/>
    <lineage>
        <taxon>Bacteria</taxon>
        <taxon>Pseudomonadati</taxon>
        <taxon>Bacteroidota</taxon>
        <taxon>Flavobacteriia</taxon>
        <taxon>Flavobacteriales</taxon>
        <taxon>Flavobacteriaceae</taxon>
        <taxon>Tenacibaculum</taxon>
    </lineage>
</organism>
<dbReference type="RefSeq" id="WP_095070911.1">
    <property type="nucleotide sequence ID" value="NZ_LT899436.1"/>
</dbReference>
<evidence type="ECO:0000256" key="3">
    <source>
        <dbReference type="SAM" id="Phobius"/>
    </source>
</evidence>
<dbReference type="InterPro" id="IPR011990">
    <property type="entry name" value="TPR-like_helical_dom_sf"/>
</dbReference>
<dbReference type="SMART" id="SM00028">
    <property type="entry name" value="TPR"/>
    <property type="match status" value="5"/>
</dbReference>
<dbReference type="PANTHER" id="PTHR10098:SF108">
    <property type="entry name" value="TETRATRICOPEPTIDE REPEAT PROTEIN 28"/>
    <property type="match status" value="1"/>
</dbReference>
<evidence type="ECO:0000313" key="5">
    <source>
        <dbReference type="EMBL" id="SNR15300.1"/>
    </source>
</evidence>
<dbReference type="SUPFAM" id="SSF48452">
    <property type="entry name" value="TPR-like"/>
    <property type="match status" value="2"/>
</dbReference>
<evidence type="ECO:0000313" key="6">
    <source>
        <dbReference type="Proteomes" id="UP000215214"/>
    </source>
</evidence>
<dbReference type="InterPro" id="IPR016032">
    <property type="entry name" value="Sig_transdc_resp-reg_C-effctor"/>
</dbReference>
<sequence>MKTKLTYLILLFHLTTIIAQNNDGLLQILKDNVTNSTTDSASVHHKIILIKKMYTFNVDTSRILLKEVFKTIDKYPEREYYFQKHKAVALNYLAILDKKEDKMEAALSNYLNALDLSKKIYDSITMGLSFHNLGMFYRKQKEFKKSKDYFRKAISIKKKIGDVEELALSYHMFSVTHYQDENIDSALFYVKKTKALPCSNLRKAKVNTNLAAIYYSQKKYDKSKAIYKENIKMLKATNDQSWLSTSYLNLAVLHNALKEYDKAVPYLDTAIVLARKMKRKDLLLKQYFSRSSVQETRKKYKKALVDYKIAMAYFDTINDTKKVKRITELELNHKFEKEKLANRLQLDNESSKKKLYLLISICIVLLSSIILWLYRKNTKQQIRLSETRLQQQELEKLKTELALVTREKELKNAVVENSIKQEVFKQTLKEIKAILKLDNEQDRKKSLQSITASLLSETVTSNSDLKSYLDKVSFDFKVILDNKLPQLNEREKEILCLMTLGLNATEISKLQNSSVSAIKSSRSRIRKKIGVNSKEDIITYIKNL</sequence>
<dbReference type="Gene3D" id="1.10.10.10">
    <property type="entry name" value="Winged helix-like DNA-binding domain superfamily/Winged helix DNA-binding domain"/>
    <property type="match status" value="1"/>
</dbReference>
<keyword evidence="1" id="KW-0802">TPR repeat</keyword>